<dbReference type="InterPro" id="IPR017927">
    <property type="entry name" value="FAD-bd_FR_type"/>
</dbReference>
<dbReference type="EMBL" id="VTCY01000001">
    <property type="protein sequence ID" value="KAB0452830.1"/>
    <property type="molecule type" value="Genomic_DNA"/>
</dbReference>
<dbReference type="InterPro" id="IPR017938">
    <property type="entry name" value="Riboflavin_synthase-like_b-brl"/>
</dbReference>
<name>A0A643CMD9_ANAMA</name>
<dbReference type="AlphaFoldDB" id="A0A643CMD9"/>
<dbReference type="Gene3D" id="3.40.50.80">
    <property type="entry name" value="Nucleotide-binding domain of ferredoxin-NADP reductase (FNR) module"/>
    <property type="match status" value="1"/>
</dbReference>
<dbReference type="SUPFAM" id="SSF51971">
    <property type="entry name" value="Nucleotide-binding domain"/>
    <property type="match status" value="1"/>
</dbReference>
<accession>A0A643CMD9</accession>
<feature type="domain" description="FAD-binding FR-type" evidence="1">
    <location>
        <begin position="815"/>
        <end position="923"/>
    </location>
</feature>
<dbReference type="CDD" id="cd06192">
    <property type="entry name" value="DHOD_e_trans_like"/>
    <property type="match status" value="1"/>
</dbReference>
<organism evidence="2">
    <name type="scientific">Anaplasma marginale</name>
    <dbReference type="NCBI Taxonomy" id="770"/>
    <lineage>
        <taxon>Bacteria</taxon>
        <taxon>Pseudomonadati</taxon>
        <taxon>Pseudomonadota</taxon>
        <taxon>Alphaproteobacteria</taxon>
        <taxon>Rickettsiales</taxon>
        <taxon>Anaplasmataceae</taxon>
        <taxon>Anaplasma</taxon>
    </lineage>
</organism>
<dbReference type="PANTHER" id="PTHR43513:SF3">
    <property type="entry name" value="DIHYDROOROTATE DEHYDROGENASE B (NAD(+)), ELECTRON TRANSFER SUBUNIT-RELATED"/>
    <property type="match status" value="1"/>
</dbReference>
<dbReference type="InterPro" id="IPR023753">
    <property type="entry name" value="FAD/NAD-binding_dom"/>
</dbReference>
<dbReference type="Gene3D" id="2.40.30.10">
    <property type="entry name" value="Translation factors"/>
    <property type="match status" value="1"/>
</dbReference>
<dbReference type="SUPFAM" id="SSF63380">
    <property type="entry name" value="Riboflavin synthase domain-like"/>
    <property type="match status" value="1"/>
</dbReference>
<protein>
    <submittedName>
        <fullName evidence="2">Glutamate synthase subunit beta</fullName>
    </submittedName>
</protein>
<sequence>MCAVDGQIPADTIDNPRCVNVVSQEGLYSHAGLERLDRLFLNAVKKHSFTLFEQLIGARSKGVGSSEIIIELAYVLEQFIAQLFGIEAEMGRDWELHTKSLALHKCKRTFVHRYALKKYGSPEGLNLTTITDALSEFFSIPVEEYSFAQQVNLWLEEPEKYELQLDVAAKYAAYMVHLGSESTLFRVPSKTDFNNLIPVNTVQKFGLNLITAKTFTAREGFNIAKPPSSERALSEVHYCITCHKQKRDSCSKGIVDKLGNVKASELGIPMGGCPVRVKVSEAILLRAQGLIVAPLAVVVVDNPMCVLTGHRICNDCMRSCIYQKQQPVDVPYIETHILDNVLNLSYGFEIYSLFTRWNPLSFTNVLPKHSTGKNVLVVGLGPAGIGLSHYLLNEGHNVVAIDGLKIEALPERLSGITATNQKCAFDLVKDAKSELFENLDDRPSYGFGGVSEYGITARWNKNYLKVARLLLERRKNFTMYGGVRLGGTIDVEDAFAMGFHHIALATGAGSPRIPQMGNMLAKGVMTASAFLMSLHLGNATQFSSLTNLQIRLPAVVIGGGLTAVDAATELLAYYPVQVEHFLLKYEALVKKLGKDAVEGSWGEEERAIAHEFLSHAREIRSERTKAQQEKRQPDFLPLLQAWGGVTIIYRKSLNSSIAYKLNSAELEHALSEGVYFAESMQPSEIMLDEYGHVSNIAVKDAEGKEQYIAARSAIIAVGTHEGHHVLEERNILFRPTKDAVCNQAGHHLETASLDERSFFISRDKTISAFGDLHPYYKGSVVKALASAKNGYQLVTQALEGCPKHCSGEMFLESVRGCFLSRITAVTYPARNIVELTIHSPIAARKFKPGQFYRLQNFGSTHPYAKHTQLLMEGVAVTGASVDKENGTITVVVLDVGGSSKLCSQLRDGQLVSLMGPVGTPTEIPSDENVMLVGGGVGNAVLFAVGKALIANGCKVLYFAGYRSLESVFGMRSIEAASHTTVWCCEDGAIKHERPEDISHHGNIIDAIQAYSAAKNSTIKLQSVDRIIMVGSSGMMSAISSAVRGKLRSCFKEQIKIVASINSPMQCMMGGICGQCIQRHINPSTGEESFVYSCVNQDQCANAVDFEFLRSRLQQNSVLERCTSLWVDHHSERR</sequence>
<dbReference type="SUPFAM" id="SSF52343">
    <property type="entry name" value="Ferredoxin reductase-like, C-terminal NADP-linked domain"/>
    <property type="match status" value="1"/>
</dbReference>
<dbReference type="PROSITE" id="PS51384">
    <property type="entry name" value="FAD_FR"/>
    <property type="match status" value="1"/>
</dbReference>
<dbReference type="InterPro" id="IPR050353">
    <property type="entry name" value="PyrK_electron_transfer"/>
</dbReference>
<gene>
    <name evidence="2" type="ORF">FY207_00410</name>
</gene>
<dbReference type="GO" id="GO:0051536">
    <property type="term" value="F:iron-sulfur cluster binding"/>
    <property type="evidence" value="ECO:0007669"/>
    <property type="project" value="InterPro"/>
</dbReference>
<dbReference type="GO" id="GO:0016491">
    <property type="term" value="F:oxidoreductase activity"/>
    <property type="evidence" value="ECO:0007669"/>
    <property type="project" value="InterPro"/>
</dbReference>
<dbReference type="PANTHER" id="PTHR43513">
    <property type="entry name" value="DIHYDROOROTATE DEHYDROGENASE B (NAD(+)), ELECTRON TRANSFER SUBUNIT"/>
    <property type="match status" value="1"/>
</dbReference>
<dbReference type="PRINTS" id="PR00368">
    <property type="entry name" value="FADPNR"/>
</dbReference>
<dbReference type="RefSeq" id="WP_150150318.1">
    <property type="nucleotide sequence ID" value="NZ_VTCY01000001.1"/>
</dbReference>
<dbReference type="Pfam" id="PF07992">
    <property type="entry name" value="Pyr_redox_2"/>
    <property type="match status" value="1"/>
</dbReference>
<dbReference type="Gene3D" id="1.10.1060.10">
    <property type="entry name" value="Alpha-helical ferredoxin"/>
    <property type="match status" value="1"/>
</dbReference>
<proteinExistence type="predicted"/>
<dbReference type="InterPro" id="IPR009051">
    <property type="entry name" value="Helical_ferredxn"/>
</dbReference>
<dbReference type="InterPro" id="IPR039261">
    <property type="entry name" value="FNR_nucleotide-bd"/>
</dbReference>
<reference evidence="2" key="1">
    <citation type="submission" date="2019-08" db="EMBL/GenBank/DDBJ databases">
        <authorList>
            <person name="Amaro Estrada I."/>
            <person name="Quiroz Castaneda R.E."/>
            <person name="Martinez Ocampo F."/>
            <person name="Rodriguez Camarillo S.D."/>
        </authorList>
    </citation>
    <scope>NUCLEOTIDE SEQUENCE</scope>
    <source>
        <strain evidence="2">MEX-30-184-02</strain>
    </source>
</reference>
<evidence type="ECO:0000259" key="1">
    <source>
        <dbReference type="PROSITE" id="PS51384"/>
    </source>
</evidence>
<comment type="caution">
    <text evidence="2">The sequence shown here is derived from an EMBL/GenBank/DDBJ whole genome shotgun (WGS) entry which is preliminary data.</text>
</comment>
<evidence type="ECO:0000313" key="2">
    <source>
        <dbReference type="EMBL" id="KAB0452830.1"/>
    </source>
</evidence>